<keyword evidence="2" id="KW-1185">Reference proteome</keyword>
<dbReference type="OrthoDB" id="10277128at2759"/>
<dbReference type="VEuPathDB" id="ToxoDB:ETH_00028450"/>
<dbReference type="AlphaFoldDB" id="U6KUJ9"/>
<reference evidence="1" key="1">
    <citation type="submission" date="2013-10" db="EMBL/GenBank/DDBJ databases">
        <title>Genomic analysis of the causative agents of coccidiosis in chickens.</title>
        <authorList>
            <person name="Reid A.J."/>
            <person name="Blake D."/>
            <person name="Billington K."/>
            <person name="Browne H."/>
            <person name="Dunn M."/>
            <person name="Hung S."/>
            <person name="Kawahara F."/>
            <person name="Miranda-Saavedra D."/>
            <person name="Mourier T."/>
            <person name="Nagra H."/>
            <person name="Otto T.D."/>
            <person name="Rawlings N."/>
            <person name="Sanchez A."/>
            <person name="Sanders M."/>
            <person name="Subramaniam C."/>
            <person name="Tay Y."/>
            <person name="Dear P."/>
            <person name="Doerig C."/>
            <person name="Gruber A."/>
            <person name="Parkinson J."/>
            <person name="Shirley M."/>
            <person name="Wan K.L."/>
            <person name="Berriman M."/>
            <person name="Tomley F."/>
            <person name="Pain A."/>
        </authorList>
    </citation>
    <scope>NUCLEOTIDE SEQUENCE [LARGE SCALE GENOMIC DNA]</scope>
    <source>
        <strain evidence="1">Houghton</strain>
    </source>
</reference>
<protein>
    <submittedName>
        <fullName evidence="1">Uncharacterized protein</fullName>
    </submittedName>
</protein>
<evidence type="ECO:0000313" key="1">
    <source>
        <dbReference type="EMBL" id="CDJ41827.1"/>
    </source>
</evidence>
<accession>U6KUJ9</accession>
<proteinExistence type="predicted"/>
<dbReference type="RefSeq" id="XP_013232577.1">
    <property type="nucleotide sequence ID" value="XM_013377123.1"/>
</dbReference>
<reference evidence="1" key="2">
    <citation type="submission" date="2013-10" db="EMBL/GenBank/DDBJ databases">
        <authorList>
            <person name="Aslett M."/>
        </authorList>
    </citation>
    <scope>NUCLEOTIDE SEQUENCE [LARGE SCALE GENOMIC DNA]</scope>
    <source>
        <strain evidence="1">Houghton</strain>
    </source>
</reference>
<sequence>MENTKHEKFLPLQALHLPSVQQRNLDRFEMSIRQSLRELRGVACLHTSKSGLPGVTVSLASYTVCLRH</sequence>
<dbReference type="GeneID" id="25254783"/>
<organism evidence="1 2">
    <name type="scientific">Eimeria tenella</name>
    <name type="common">Coccidian parasite</name>
    <dbReference type="NCBI Taxonomy" id="5802"/>
    <lineage>
        <taxon>Eukaryota</taxon>
        <taxon>Sar</taxon>
        <taxon>Alveolata</taxon>
        <taxon>Apicomplexa</taxon>
        <taxon>Conoidasida</taxon>
        <taxon>Coccidia</taxon>
        <taxon>Eucoccidiorida</taxon>
        <taxon>Eimeriorina</taxon>
        <taxon>Eimeriidae</taxon>
        <taxon>Eimeria</taxon>
    </lineage>
</organism>
<dbReference type="EMBL" id="HG675673">
    <property type="protein sequence ID" value="CDJ41827.1"/>
    <property type="molecule type" value="Genomic_DNA"/>
</dbReference>
<dbReference type="Proteomes" id="UP000030747">
    <property type="component" value="Unassembled WGS sequence"/>
</dbReference>
<dbReference type="VEuPathDB" id="ToxoDB:ETH2_0314600"/>
<evidence type="ECO:0000313" key="2">
    <source>
        <dbReference type="Proteomes" id="UP000030747"/>
    </source>
</evidence>
<name>U6KUJ9_EIMTE</name>
<gene>
    <name evidence="1" type="ORF">ETH_00028450</name>
</gene>